<dbReference type="InterPro" id="IPR018306">
    <property type="entry name" value="Phage_T5_Orf172_DNA-bd"/>
</dbReference>
<evidence type="ECO:0000256" key="1">
    <source>
        <dbReference type="SAM" id="MobiDB-lite"/>
    </source>
</evidence>
<dbReference type="Pfam" id="PF10544">
    <property type="entry name" value="T5orf172"/>
    <property type="match status" value="1"/>
</dbReference>
<accession>A0ABR3BD12</accession>
<dbReference type="EMBL" id="JBCLYO010000001">
    <property type="protein sequence ID" value="KAL0096729.1"/>
    <property type="molecule type" value="Genomic_DNA"/>
</dbReference>
<organism evidence="3 4">
    <name type="scientific">Phycomyces blakesleeanus</name>
    <dbReference type="NCBI Taxonomy" id="4837"/>
    <lineage>
        <taxon>Eukaryota</taxon>
        <taxon>Fungi</taxon>
        <taxon>Fungi incertae sedis</taxon>
        <taxon>Mucoromycota</taxon>
        <taxon>Mucoromycotina</taxon>
        <taxon>Mucoromycetes</taxon>
        <taxon>Mucorales</taxon>
        <taxon>Phycomycetaceae</taxon>
        <taxon>Phycomyces</taxon>
    </lineage>
</organism>
<dbReference type="PANTHER" id="PTHR28094">
    <property type="entry name" value="MEIOTICALLY UP-REGULATED GENE 113 PROTEIN"/>
    <property type="match status" value="1"/>
</dbReference>
<name>A0ABR3BD12_PHYBL</name>
<sequence>MSRFFLQTRSPLRTSCKDQKERGEHILPPSQTIVRCDGTRKADGFRCVRKVKIDFSSVYSNPHYCCPHRLQKSATVCRNIGGDKLDDRRPSKKNVPQTFTMPYTMNDYLNFGIKHKTIRDLHVHYHKIIRKEMMRSTSPEDGPGYIYVYSLEQGPRVANRRFAYFKIGRSVDPYSRMSQMLQRCQIIPNVVEIFPQVEAPESMLCQMSHRVERLILLELMARYNTAGFKCKICGTTHREWVRVSRINNEDGKCMTDHEIWTARVRPIILRWIQFGIMSSSSSSFSSDTMPTKSETETEAENQTIVQE</sequence>
<evidence type="ECO:0000259" key="2">
    <source>
        <dbReference type="Pfam" id="PF10544"/>
    </source>
</evidence>
<keyword evidence="4" id="KW-1185">Reference proteome</keyword>
<feature type="region of interest" description="Disordered" evidence="1">
    <location>
        <begin position="279"/>
        <end position="307"/>
    </location>
</feature>
<evidence type="ECO:0000313" key="3">
    <source>
        <dbReference type="EMBL" id="KAL0096729.1"/>
    </source>
</evidence>
<gene>
    <name evidence="3" type="ORF">J3Q64DRAFT_1709127</name>
</gene>
<proteinExistence type="predicted"/>
<comment type="caution">
    <text evidence="3">The sequence shown here is derived from an EMBL/GenBank/DDBJ whole genome shotgun (WGS) entry which is preliminary data.</text>
</comment>
<dbReference type="PANTHER" id="PTHR28094:SF1">
    <property type="entry name" value="MEIOTICALLY UP-REGULATED GENE 113 PROTEIN"/>
    <property type="match status" value="1"/>
</dbReference>
<evidence type="ECO:0000313" key="4">
    <source>
        <dbReference type="Proteomes" id="UP001448207"/>
    </source>
</evidence>
<dbReference type="Proteomes" id="UP001448207">
    <property type="component" value="Unassembled WGS sequence"/>
</dbReference>
<protein>
    <recommendedName>
        <fullName evidence="2">Bacteriophage T5 Orf172 DNA-binding domain-containing protein</fullName>
    </recommendedName>
</protein>
<feature type="domain" description="Bacteriophage T5 Orf172 DNA-binding" evidence="2">
    <location>
        <begin position="144"/>
        <end position="244"/>
    </location>
</feature>
<reference evidence="3 4" key="1">
    <citation type="submission" date="2024-04" db="EMBL/GenBank/DDBJ databases">
        <title>Symmetric and asymmetric DNA N6-adenine methylation regulates different biological responses in Mucorales.</title>
        <authorList>
            <consortium name="Lawrence Berkeley National Laboratory"/>
            <person name="Lax C."/>
            <person name="Mondo S.J."/>
            <person name="Osorio-Concepcion M."/>
            <person name="Muszewska A."/>
            <person name="Corrochano-Luque M."/>
            <person name="Gutierrez G."/>
            <person name="Riley R."/>
            <person name="Lipzen A."/>
            <person name="Guo J."/>
            <person name="Hundley H."/>
            <person name="Amirebrahimi M."/>
            <person name="Ng V."/>
            <person name="Lorenzo-Gutierrez D."/>
            <person name="Binder U."/>
            <person name="Yang J."/>
            <person name="Song Y."/>
            <person name="Canovas D."/>
            <person name="Navarro E."/>
            <person name="Freitag M."/>
            <person name="Gabaldon T."/>
            <person name="Grigoriev I.V."/>
            <person name="Corrochano L.M."/>
            <person name="Nicolas F.E."/>
            <person name="Garre V."/>
        </authorList>
    </citation>
    <scope>NUCLEOTIDE SEQUENCE [LARGE SCALE GENOMIC DNA]</scope>
    <source>
        <strain evidence="3 4">L51</strain>
    </source>
</reference>
<dbReference type="InterPro" id="IPR053006">
    <property type="entry name" value="Meiosis_regulatory"/>
</dbReference>